<evidence type="ECO:0000313" key="10">
    <source>
        <dbReference type="Proteomes" id="UP000620124"/>
    </source>
</evidence>
<dbReference type="CDD" id="cd18042">
    <property type="entry name" value="DEXXQc_SETX"/>
    <property type="match status" value="1"/>
</dbReference>
<dbReference type="PANTHER" id="PTHR10887">
    <property type="entry name" value="DNA2/NAM7 HELICASE FAMILY"/>
    <property type="match status" value="1"/>
</dbReference>
<dbReference type="InterPro" id="IPR045055">
    <property type="entry name" value="DNA2/NAM7-like"/>
</dbReference>
<keyword evidence="2" id="KW-0547">Nucleotide-binding</keyword>
<feature type="compositionally biased region" description="Low complexity" evidence="7">
    <location>
        <begin position="1735"/>
        <end position="1748"/>
    </location>
</feature>
<dbReference type="OrthoDB" id="6513042at2759"/>
<evidence type="ECO:0000313" key="9">
    <source>
        <dbReference type="EMBL" id="KAF7365221.1"/>
    </source>
</evidence>
<dbReference type="EMBL" id="JACAZI010000003">
    <property type="protein sequence ID" value="KAF7365221.1"/>
    <property type="molecule type" value="Genomic_DNA"/>
</dbReference>
<dbReference type="SUPFAM" id="SSF52540">
    <property type="entry name" value="P-loop containing nucleoside triphosphate hydrolases"/>
    <property type="match status" value="1"/>
</dbReference>
<dbReference type="Proteomes" id="UP000620124">
    <property type="component" value="Unassembled WGS sequence"/>
</dbReference>
<dbReference type="InterPro" id="IPR027417">
    <property type="entry name" value="P-loop_NTPase"/>
</dbReference>
<dbReference type="Gene3D" id="3.40.50.300">
    <property type="entry name" value="P-loop containing nucleotide triphosphate hydrolases"/>
    <property type="match status" value="2"/>
</dbReference>
<evidence type="ECO:0000256" key="1">
    <source>
        <dbReference type="ARBA" id="ARBA00007913"/>
    </source>
</evidence>
<evidence type="ECO:0000256" key="7">
    <source>
        <dbReference type="SAM" id="MobiDB-lite"/>
    </source>
</evidence>
<dbReference type="PANTHER" id="PTHR10887:SF495">
    <property type="entry name" value="HELICASE SENATAXIN ISOFORM X1-RELATED"/>
    <property type="match status" value="1"/>
</dbReference>
<dbReference type="GO" id="GO:0005694">
    <property type="term" value="C:chromosome"/>
    <property type="evidence" value="ECO:0007669"/>
    <property type="project" value="UniProtKB-ARBA"/>
</dbReference>
<proteinExistence type="inferred from homology"/>
<feature type="coiled-coil region" evidence="6">
    <location>
        <begin position="1369"/>
        <end position="1396"/>
    </location>
</feature>
<dbReference type="Pfam" id="PF13087">
    <property type="entry name" value="AAA_12"/>
    <property type="match status" value="1"/>
</dbReference>
<evidence type="ECO:0000256" key="2">
    <source>
        <dbReference type="ARBA" id="ARBA00022741"/>
    </source>
</evidence>
<dbReference type="InterPro" id="IPR056474">
    <property type="entry name" value="SEN1_barrel"/>
</dbReference>
<dbReference type="Pfam" id="PF23576">
    <property type="entry name" value="SEN1_barrel"/>
    <property type="match status" value="1"/>
</dbReference>
<feature type="compositionally biased region" description="Low complexity" evidence="7">
    <location>
        <begin position="920"/>
        <end position="929"/>
    </location>
</feature>
<evidence type="ECO:0000259" key="8">
    <source>
        <dbReference type="SMART" id="SM00382"/>
    </source>
</evidence>
<keyword evidence="6" id="KW-0175">Coiled coil</keyword>
<dbReference type="InterPro" id="IPR041679">
    <property type="entry name" value="DNA2/NAM7-like_C"/>
</dbReference>
<dbReference type="GO" id="GO:0004386">
    <property type="term" value="F:helicase activity"/>
    <property type="evidence" value="ECO:0007669"/>
    <property type="project" value="UniProtKB-KW"/>
</dbReference>
<keyword evidence="4" id="KW-0347">Helicase</keyword>
<dbReference type="InterPro" id="IPR003593">
    <property type="entry name" value="AAA+_ATPase"/>
</dbReference>
<gene>
    <name evidence="9" type="ORF">MVEN_00393700</name>
</gene>
<organism evidence="9 10">
    <name type="scientific">Mycena venus</name>
    <dbReference type="NCBI Taxonomy" id="2733690"/>
    <lineage>
        <taxon>Eukaryota</taxon>
        <taxon>Fungi</taxon>
        <taxon>Dikarya</taxon>
        <taxon>Basidiomycota</taxon>
        <taxon>Agaricomycotina</taxon>
        <taxon>Agaricomycetes</taxon>
        <taxon>Agaricomycetidae</taxon>
        <taxon>Agaricales</taxon>
        <taxon>Marasmiineae</taxon>
        <taxon>Mycenaceae</taxon>
        <taxon>Mycena</taxon>
    </lineage>
</organism>
<dbReference type="Pfam" id="PF12726">
    <property type="entry name" value="SEN1_N"/>
    <property type="match status" value="2"/>
</dbReference>
<dbReference type="GO" id="GO:0001147">
    <property type="term" value="F:transcription termination site sequence-specific DNA binding"/>
    <property type="evidence" value="ECO:0007669"/>
    <property type="project" value="TreeGrafter"/>
</dbReference>
<dbReference type="Pfam" id="PF13086">
    <property type="entry name" value="AAA_11"/>
    <property type="match status" value="1"/>
</dbReference>
<feature type="compositionally biased region" description="Polar residues" evidence="7">
    <location>
        <begin position="1718"/>
        <end position="1729"/>
    </location>
</feature>
<accession>A0A8H6YUU6</accession>
<dbReference type="InterPro" id="IPR047187">
    <property type="entry name" value="SF1_C_Upf1"/>
</dbReference>
<keyword evidence="10" id="KW-1185">Reference proteome</keyword>
<dbReference type="GO" id="GO:0006369">
    <property type="term" value="P:termination of RNA polymerase II transcription"/>
    <property type="evidence" value="ECO:0007669"/>
    <property type="project" value="TreeGrafter"/>
</dbReference>
<keyword evidence="3" id="KW-0378">Hydrolase</keyword>
<reference evidence="9" key="1">
    <citation type="submission" date="2020-05" db="EMBL/GenBank/DDBJ databases">
        <title>Mycena genomes resolve the evolution of fungal bioluminescence.</title>
        <authorList>
            <person name="Tsai I.J."/>
        </authorList>
    </citation>
    <scope>NUCLEOTIDE SEQUENCE</scope>
    <source>
        <strain evidence="9">CCC161011</strain>
    </source>
</reference>
<dbReference type="FunFam" id="3.40.50.300:FF:000326">
    <property type="entry name" value="P-loop containing nucleoside triphosphate hydrolase"/>
    <property type="match status" value="1"/>
</dbReference>
<feature type="region of interest" description="Disordered" evidence="7">
    <location>
        <begin position="833"/>
        <end position="993"/>
    </location>
</feature>
<evidence type="ECO:0000256" key="5">
    <source>
        <dbReference type="ARBA" id="ARBA00022840"/>
    </source>
</evidence>
<name>A0A8H6YUU6_9AGAR</name>
<sequence length="1836" mass="204364">MAAPDTNPAVDKILATLRDSPVNNDGASDAVLSSIFAYLMEVPPDASDSRIHWFCGRAVSTTVGAATFLIRLYAYSSALVEQWRTRFRACLNGCSDCVQGLQEAKVTSMKTFVSSLCEHLVFIIPSRYFGAFTTDILAGFYQSFEAWELSTILEDISGWTLSSASPGIGYRIVSNLTILQDPRIMSIIHTDPPTAPIDDWPADPIPPGLLILLMDEEPRVRKWAEKQASRSRVIPIPKEKFSPSHVEALGAVIKALDPVAISETPFSFSRDPHLLWSGFWTILQGLPVEYLQTGIIYRAVKGHLHDTGPRKLSEPHNTDLASYKSADFECILRCFEYLTSRLGPPFWLEEGPEYPQIIFDSVKENPSFSEMLLRPTPSSAQHPHLSWCSVYLSAIEGQPAQGEVIAKMADFLCEELQHERFGDARPAIMLTAIEASFFPSIFLFAVAMSKVFDIHAATFVAVAFSKSYNTPEWKPARSAGLPLIQTIMLHDIQAITRAINSLCHALAKKNAIDESDVTLTGGPQIWKKTYETLQPGDNDGMAMMVEVLAQAAHWDVLASKPFGMEKAEQLGVNRAMNIIWNGLRDCFARFTESSRSSSLLDFLQRPRVVQNVFILLLSPIADIHLSAQSLVGLAFDVDDRQDCYRALLTNHPDGALDGLFQALTTFTKYAIPVPEACSLAKHLAITVIFKRTPVWANYFESEEMILWMRDALIYGRDLMAQFRVFESAANSGQRVKDEPGRLSKIGQQMADDLQRVLPELTKWLRLSHEELLYQMFELLQSLLRTFYEMRVAPLETSLQKMQKHIHDARKDNTKSRLDSSRLSELEKTLSLFAPDDEEEKVSPPKVKVPDATQPRYLDTSKDSKKLKTGQPVSAKHAARSSGKTGIDQYFSTRDQQRLDSVDSFPTYRRSSAGSSKPRLPSAAPTASTHASDEESASENEEESQGHGTLASLSKMQRTPKIKQPPAPPRQIKRYDAPTTTMNPIQQRREKRAQEARKFQRLKPDLSGLYKTILSWQYHHDGAHPPGPQLHLNHVPADRFTDYAHYRRVFEPLLLLECWAQIVQSKEETGDSYRFKINARQFIDDWVDLDLTFSGSVKKDWRLTESDVVLLQEGALSILGKVESYKTPMGKAIEAKIRCIARLDPGLVLDTEWQLTQIFSLSTINREYSALLGLPYFDLCPAILQPTLPPIPALNGEDVKKVMERHRVNEPQAVAISSCLDTTGFSLIQGPPGTGKTSTIVALVMSFLERRPRRIPIPTPKNPKPEPPTGPQILICAPSNAAIDEIAHRIRDSPSFKGKNIVRLGALKSMNANVADISLDQLVDSKLDLGKENGSAAELAGIRADLEAVKTMRKDKLLELDSITGNSNRVTQLQDEIARLNSKRTNLAKKYDEVKDNRVKESRGLEMSRRAFRLQVLQGAHVICATLSGSGSDILQDLEIEMVIIDEASQAIELSALIPLKYQPKHTILVGDPQQLPPTVLSQEACRFRYNESLFVRLQKSSPNSMHLLSIQYRMHPTISQLPSALFYQAKLKDGPDMEKKTAKPWHADGKFGVYRFLDIKSVEEKSGRSIRNVTECKIAVALFTRLRKAFPSIDFDGQVGVISMYRAQIVELRRQFVQAFGSDVLQTVDFNTVDGFQGQEKAIIILSCVRSGPGLESVGFLSDVRRMNVALTRAKSSLFILGNAPTLSRSNEIWSAIVSDARTRGSLVDADVGYFTAPSTITRRPSSPTKVKVEAPAAAPLPSDLATPRALKAAVEQKSVVQPPPPLPLAPPSYPPSPPPDPPPSFPPVPGSSNLKRKLDSDNDPSSSKVRKPYVKPRPPRAKDAAASMFIPKKKR</sequence>
<feature type="domain" description="AAA+ ATPase" evidence="8">
    <location>
        <begin position="1221"/>
        <end position="1445"/>
    </location>
</feature>
<feature type="compositionally biased region" description="Basic residues" evidence="7">
    <location>
        <begin position="1809"/>
        <end position="1820"/>
    </location>
</feature>
<dbReference type="GO" id="GO:0005524">
    <property type="term" value="F:ATP binding"/>
    <property type="evidence" value="ECO:0007669"/>
    <property type="project" value="UniProtKB-KW"/>
</dbReference>
<protein>
    <recommendedName>
        <fullName evidence="8">AAA+ ATPase domain-containing protein</fullName>
    </recommendedName>
</protein>
<dbReference type="InterPro" id="IPR041677">
    <property type="entry name" value="DNA2/NAM7_AAA_11"/>
</dbReference>
<feature type="region of interest" description="Disordered" evidence="7">
    <location>
        <begin position="1718"/>
        <end position="1836"/>
    </location>
</feature>
<dbReference type="CDD" id="cd18808">
    <property type="entry name" value="SF1_C_Upf1"/>
    <property type="match status" value="1"/>
</dbReference>
<comment type="similarity">
    <text evidence="1">Belongs to the DNA2/NAM7 helicase family.</text>
</comment>
<evidence type="ECO:0000256" key="3">
    <source>
        <dbReference type="ARBA" id="ARBA00022801"/>
    </source>
</evidence>
<dbReference type="SMART" id="SM00382">
    <property type="entry name" value="AAA"/>
    <property type="match status" value="1"/>
</dbReference>
<dbReference type="GO" id="GO:0016787">
    <property type="term" value="F:hydrolase activity"/>
    <property type="evidence" value="ECO:0007669"/>
    <property type="project" value="UniProtKB-KW"/>
</dbReference>
<keyword evidence="5" id="KW-0067">ATP-binding</keyword>
<evidence type="ECO:0000256" key="6">
    <source>
        <dbReference type="SAM" id="Coils"/>
    </source>
</evidence>
<dbReference type="GO" id="GO:0016604">
    <property type="term" value="C:nuclear body"/>
    <property type="evidence" value="ECO:0007669"/>
    <property type="project" value="TreeGrafter"/>
</dbReference>
<feature type="compositionally biased region" description="Pro residues" evidence="7">
    <location>
        <begin position="1762"/>
        <end position="1790"/>
    </location>
</feature>
<comment type="caution">
    <text evidence="9">The sequence shown here is derived from an EMBL/GenBank/DDBJ whole genome shotgun (WGS) entry which is preliminary data.</text>
</comment>
<dbReference type="InterPro" id="IPR024481">
    <property type="entry name" value="Helicase_Sen1_N"/>
</dbReference>
<evidence type="ECO:0000256" key="4">
    <source>
        <dbReference type="ARBA" id="ARBA00022806"/>
    </source>
</evidence>
<feature type="compositionally biased region" description="Acidic residues" evidence="7">
    <location>
        <begin position="933"/>
        <end position="942"/>
    </location>
</feature>